<evidence type="ECO:0000313" key="3">
    <source>
        <dbReference type="Proteomes" id="UP001642487"/>
    </source>
</evidence>
<organism evidence="2 3">
    <name type="scientific">Citrullus colocynthis</name>
    <name type="common">colocynth</name>
    <dbReference type="NCBI Taxonomy" id="252529"/>
    <lineage>
        <taxon>Eukaryota</taxon>
        <taxon>Viridiplantae</taxon>
        <taxon>Streptophyta</taxon>
        <taxon>Embryophyta</taxon>
        <taxon>Tracheophyta</taxon>
        <taxon>Spermatophyta</taxon>
        <taxon>Magnoliopsida</taxon>
        <taxon>eudicotyledons</taxon>
        <taxon>Gunneridae</taxon>
        <taxon>Pentapetalae</taxon>
        <taxon>rosids</taxon>
        <taxon>fabids</taxon>
        <taxon>Cucurbitales</taxon>
        <taxon>Cucurbitaceae</taxon>
        <taxon>Benincaseae</taxon>
        <taxon>Citrullus</taxon>
    </lineage>
</organism>
<protein>
    <submittedName>
        <fullName evidence="2">Uncharacterized protein</fullName>
    </submittedName>
</protein>
<keyword evidence="1" id="KW-0732">Signal</keyword>
<feature type="chain" id="PRO_5047126679" evidence="1">
    <location>
        <begin position="26"/>
        <end position="218"/>
    </location>
</feature>
<reference evidence="2 3" key="1">
    <citation type="submission" date="2024-03" db="EMBL/GenBank/DDBJ databases">
        <authorList>
            <person name="Gkanogiannis A."/>
            <person name="Becerra Lopez-Lavalle L."/>
        </authorList>
    </citation>
    <scope>NUCLEOTIDE SEQUENCE [LARGE SCALE GENOMIC DNA]</scope>
</reference>
<evidence type="ECO:0000313" key="2">
    <source>
        <dbReference type="EMBL" id="CAK9310130.1"/>
    </source>
</evidence>
<accession>A0ABP0XTV9</accession>
<proteinExistence type="predicted"/>
<keyword evidence="3" id="KW-1185">Reference proteome</keyword>
<name>A0ABP0XTV9_9ROSI</name>
<feature type="signal peptide" evidence="1">
    <location>
        <begin position="1"/>
        <end position="25"/>
    </location>
</feature>
<sequence>MATNFKLFQTLFLVFAWLCCSKVSATFSDTTGVVDLGLNHHFSFRAFRWPRIGTSNVGGSIASTVNNQIRAEAPTGIAPVGLETPINKEEIVSSFGHEIIRKIEDGGVVSNDDKINLKSGRNIAFSHGGKISLKSKDSKFGLISNNNKALSFGLDTKKQIVASLGLKAHKRKVDVGVSDGGNISLKKKGSIVSHGGLMGLKSNANVFVSRGLGVHGTM</sequence>
<gene>
    <name evidence="2" type="ORF">CITCOLO1_LOCUS1741</name>
</gene>
<dbReference type="EMBL" id="OZ021735">
    <property type="protein sequence ID" value="CAK9310130.1"/>
    <property type="molecule type" value="Genomic_DNA"/>
</dbReference>
<dbReference type="Proteomes" id="UP001642487">
    <property type="component" value="Chromosome 1"/>
</dbReference>
<evidence type="ECO:0000256" key="1">
    <source>
        <dbReference type="SAM" id="SignalP"/>
    </source>
</evidence>